<name>A0A4P6YS05_9LACO</name>
<gene>
    <name evidence="1" type="ORF">EQG49_02735</name>
</gene>
<dbReference type="Proteomes" id="UP000292886">
    <property type="component" value="Chromosome"/>
</dbReference>
<accession>A0A4P6YS05</accession>
<reference evidence="2" key="1">
    <citation type="submission" date="2019-03" db="EMBL/GenBank/DDBJ databases">
        <title>Weissella sp. 26KH-42 Genome sequencing.</title>
        <authorList>
            <person name="Heo J."/>
            <person name="Kim S.-J."/>
            <person name="Kim J.-S."/>
            <person name="Hong S.-B."/>
            <person name="Kwon S.-W."/>
        </authorList>
    </citation>
    <scope>NUCLEOTIDE SEQUENCE [LARGE SCALE GENOMIC DNA]</scope>
    <source>
        <strain evidence="2">26KH-42</strain>
    </source>
</reference>
<dbReference type="AlphaFoldDB" id="A0A4P6YS05"/>
<dbReference type="EMBL" id="CP037940">
    <property type="protein sequence ID" value="QBO35458.1"/>
    <property type="molecule type" value="Genomic_DNA"/>
</dbReference>
<evidence type="ECO:0000313" key="2">
    <source>
        <dbReference type="Proteomes" id="UP000292886"/>
    </source>
</evidence>
<protein>
    <submittedName>
        <fullName evidence="1">Uncharacterized protein</fullName>
    </submittedName>
</protein>
<evidence type="ECO:0000313" key="1">
    <source>
        <dbReference type="EMBL" id="QBO35458.1"/>
    </source>
</evidence>
<keyword evidence="2" id="KW-1185">Reference proteome</keyword>
<organism evidence="1 2">
    <name type="scientific">Periweissella cryptocerci</name>
    <dbReference type="NCBI Taxonomy" id="2506420"/>
    <lineage>
        <taxon>Bacteria</taxon>
        <taxon>Bacillati</taxon>
        <taxon>Bacillota</taxon>
        <taxon>Bacilli</taxon>
        <taxon>Lactobacillales</taxon>
        <taxon>Lactobacillaceae</taxon>
        <taxon>Periweissella</taxon>
    </lineage>
</organism>
<proteinExistence type="predicted"/>
<sequence length="189" mass="21671">MKKMILLILAVLTTLFLLLTINNTTQAFHTSEGTAKIVITQAMIYDKPAPKLVNHAGKYYKLIGDKAVFIDAARRHAKTMPLAPTINITPHSDNTNMVKQTSEVISARDTISSKWCKQQENVLTWQNVDYTKNDTINYHIARALIYRAVQRTTKPTFLHFAYRQYRYFNHEVNQQYADSVAPIHSEVTN</sequence>
<dbReference type="RefSeq" id="WP_133362538.1">
    <property type="nucleotide sequence ID" value="NZ_CP037940.1"/>
</dbReference>
<dbReference type="KEGG" id="wei:EQG49_02735"/>
<dbReference type="OrthoDB" id="9804366at2"/>